<dbReference type="PANTHER" id="PTHR42723:SF1">
    <property type="entry name" value="CHLOROPHYLL SYNTHASE, CHLOROPLASTIC"/>
    <property type="match status" value="1"/>
</dbReference>
<evidence type="ECO:0000256" key="3">
    <source>
        <dbReference type="ARBA" id="ARBA00022692"/>
    </source>
</evidence>
<evidence type="ECO:0000256" key="6">
    <source>
        <dbReference type="SAM" id="Phobius"/>
    </source>
</evidence>
<evidence type="ECO:0000256" key="5">
    <source>
        <dbReference type="ARBA" id="ARBA00023136"/>
    </source>
</evidence>
<feature type="transmembrane region" description="Helical" evidence="6">
    <location>
        <begin position="81"/>
        <end position="101"/>
    </location>
</feature>
<dbReference type="Proteomes" id="UP000568888">
    <property type="component" value="Unassembled WGS sequence"/>
</dbReference>
<reference evidence="9" key="1">
    <citation type="submission" date="2020-06" db="EMBL/GenBank/DDBJ databases">
        <title>Draft genomic sequecing of Geomonas sp. Red736.</title>
        <authorList>
            <person name="Itoh H."/>
            <person name="Xu Z.X."/>
            <person name="Ushijima N."/>
            <person name="Masuda Y."/>
            <person name="Shiratori Y."/>
            <person name="Senoo K."/>
        </authorList>
    </citation>
    <scope>NUCLEOTIDE SEQUENCE [LARGE SCALE GENOMIC DNA]</scope>
    <source>
        <strain evidence="9">Red736</strain>
    </source>
</reference>
<feature type="transmembrane region" description="Helical" evidence="6">
    <location>
        <begin position="42"/>
        <end position="60"/>
    </location>
</feature>
<gene>
    <name evidence="7" type="primary">xapE</name>
    <name evidence="7" type="ORF">GMPD_22950</name>
    <name evidence="8" type="ORF">M1B72_13115</name>
</gene>
<reference evidence="8" key="3">
    <citation type="submission" date="2022-04" db="EMBL/GenBank/DDBJ databases">
        <authorList>
            <person name="Liu G."/>
        </authorList>
    </citation>
    <scope>NUCLEOTIDE SEQUENCE</scope>
    <source>
        <strain evidence="8">RG22</strain>
    </source>
</reference>
<dbReference type="InterPro" id="IPR050475">
    <property type="entry name" value="Prenyltransferase_related"/>
</dbReference>
<evidence type="ECO:0000256" key="2">
    <source>
        <dbReference type="ARBA" id="ARBA00022475"/>
    </source>
</evidence>
<dbReference type="GO" id="GO:0016757">
    <property type="term" value="F:glycosyltransferase activity"/>
    <property type="evidence" value="ECO:0007669"/>
    <property type="project" value="UniProtKB-KW"/>
</dbReference>
<evidence type="ECO:0000313" key="10">
    <source>
        <dbReference type="Proteomes" id="UP000831485"/>
    </source>
</evidence>
<dbReference type="InterPro" id="IPR044878">
    <property type="entry name" value="UbiA_sf"/>
</dbReference>
<evidence type="ECO:0000313" key="7">
    <source>
        <dbReference type="EMBL" id="GFO64376.1"/>
    </source>
</evidence>
<accession>A0A6V8MW15</accession>
<feature type="transmembrane region" description="Helical" evidence="6">
    <location>
        <begin position="107"/>
        <end position="125"/>
    </location>
</feature>
<keyword evidence="7" id="KW-0328">Glycosyltransferase</keyword>
<dbReference type="EMBL" id="BLXY01000003">
    <property type="protein sequence ID" value="GFO64376.1"/>
    <property type="molecule type" value="Genomic_DNA"/>
</dbReference>
<evidence type="ECO:0000313" key="9">
    <source>
        <dbReference type="Proteomes" id="UP000568888"/>
    </source>
</evidence>
<dbReference type="RefSeq" id="WP_183347373.1">
    <property type="nucleotide sequence ID" value="NZ_BLXY01000003.1"/>
</dbReference>
<feature type="transmembrane region" description="Helical" evidence="6">
    <location>
        <begin position="201"/>
        <end position="220"/>
    </location>
</feature>
<evidence type="ECO:0000256" key="4">
    <source>
        <dbReference type="ARBA" id="ARBA00022989"/>
    </source>
</evidence>
<sequence length="280" mass="30576">MMTHYLIMLRPTQWLKNLMLFFPLVLSGQLLTQDVVVRGGLAFVSFCLVSSAGYVFNDLLDRERDTFHPKKSNRPIPSGKVSAQGAALCGAVLLAAGIAIASRFPAGVWWLILSYIGVTLSYSLIFKSVALMDLFCISAGFLIRLYAGAEAFAIPISPWLFLTVFLLAIFLSTGKRLGESFSLGDAAGDHRASLAGYPPGFLAGTMYMTGSAVLVTYTMYVVSRPRLVYTVPLCLFGLLRYTIRVASGANGDPTDSLLKDWVLFLVSLAWAAVVIWSVYR</sequence>
<dbReference type="AlphaFoldDB" id="A0A6V8MW15"/>
<feature type="transmembrane region" description="Helical" evidence="6">
    <location>
        <begin position="261"/>
        <end position="279"/>
    </location>
</feature>
<reference evidence="7" key="2">
    <citation type="journal article" date="2021" name="Int. J. Syst. Evol. Microbiol.">
        <title>Geomonas silvestris sp. nov., Geomonas paludis sp. nov. and Geomonas limicola sp. nov., isolated from terrestrial environments, and emended description of the genus Geomonas.</title>
        <authorList>
            <person name="Itoh H."/>
            <person name="Xu Z."/>
            <person name="Masuda Y."/>
            <person name="Ushijima N."/>
            <person name="Hayakawa C."/>
            <person name="Shiratori Y."/>
            <person name="Senoo K."/>
        </authorList>
    </citation>
    <scope>NUCLEOTIDE SEQUENCE</scope>
    <source>
        <strain evidence="7">Red736</strain>
    </source>
</reference>
<evidence type="ECO:0000313" key="8">
    <source>
        <dbReference type="EMBL" id="UPU34391.1"/>
    </source>
</evidence>
<dbReference type="CDD" id="cd13963">
    <property type="entry name" value="PT_UbiA_2"/>
    <property type="match status" value="1"/>
</dbReference>
<dbReference type="PANTHER" id="PTHR42723">
    <property type="entry name" value="CHLOROPHYLL SYNTHASE"/>
    <property type="match status" value="1"/>
</dbReference>
<dbReference type="GO" id="GO:0016020">
    <property type="term" value="C:membrane"/>
    <property type="evidence" value="ECO:0007669"/>
    <property type="project" value="UniProtKB-SubCell"/>
</dbReference>
<keyword evidence="10" id="KW-1185">Reference proteome</keyword>
<proteinExistence type="predicted"/>
<keyword evidence="3 6" id="KW-0812">Transmembrane</keyword>
<feature type="transmembrane region" description="Helical" evidence="6">
    <location>
        <begin position="145"/>
        <end position="171"/>
    </location>
</feature>
<dbReference type="GO" id="GO:0016765">
    <property type="term" value="F:transferase activity, transferring alkyl or aryl (other than methyl) groups"/>
    <property type="evidence" value="ECO:0007669"/>
    <property type="project" value="InterPro"/>
</dbReference>
<dbReference type="Pfam" id="PF01040">
    <property type="entry name" value="UbiA"/>
    <property type="match status" value="1"/>
</dbReference>
<feature type="transmembrane region" description="Helical" evidence="6">
    <location>
        <begin position="227"/>
        <end position="249"/>
    </location>
</feature>
<dbReference type="Proteomes" id="UP000831485">
    <property type="component" value="Chromosome"/>
</dbReference>
<organism evidence="7 9">
    <name type="scientific">Geomonas paludis</name>
    <dbReference type="NCBI Taxonomy" id="2740185"/>
    <lineage>
        <taxon>Bacteria</taxon>
        <taxon>Pseudomonadati</taxon>
        <taxon>Thermodesulfobacteriota</taxon>
        <taxon>Desulfuromonadia</taxon>
        <taxon>Geobacterales</taxon>
        <taxon>Geobacteraceae</taxon>
        <taxon>Geomonas</taxon>
    </lineage>
</organism>
<dbReference type="Gene3D" id="1.10.357.140">
    <property type="entry name" value="UbiA prenyltransferase"/>
    <property type="match status" value="1"/>
</dbReference>
<protein>
    <submittedName>
        <fullName evidence="7">Decaprenyl-phosphate phosphoribosyltransferase</fullName>
    </submittedName>
</protein>
<keyword evidence="7" id="KW-0808">Transferase</keyword>
<dbReference type="InterPro" id="IPR000537">
    <property type="entry name" value="UbiA_prenyltransferase"/>
</dbReference>
<keyword evidence="2" id="KW-1003">Cell membrane</keyword>
<keyword evidence="4 6" id="KW-1133">Transmembrane helix</keyword>
<keyword evidence="5 6" id="KW-0472">Membrane</keyword>
<evidence type="ECO:0000256" key="1">
    <source>
        <dbReference type="ARBA" id="ARBA00004141"/>
    </source>
</evidence>
<comment type="subcellular location">
    <subcellularLocation>
        <location evidence="1">Membrane</location>
        <topology evidence="1">Multi-pass membrane protein</topology>
    </subcellularLocation>
</comment>
<dbReference type="EMBL" id="CP096574">
    <property type="protein sequence ID" value="UPU34391.1"/>
    <property type="molecule type" value="Genomic_DNA"/>
</dbReference>
<name>A0A6V8MW15_9BACT</name>